<keyword evidence="3" id="KW-1185">Reference proteome</keyword>
<reference evidence="2 3" key="1">
    <citation type="journal article" date="2015" name="Nat. Commun.">
        <title>Outbred genome sequencing and CRISPR/Cas9 gene editing in butterflies.</title>
        <authorList>
            <person name="Li X."/>
            <person name="Fan D."/>
            <person name="Zhang W."/>
            <person name="Liu G."/>
            <person name="Zhang L."/>
            <person name="Zhao L."/>
            <person name="Fang X."/>
            <person name="Chen L."/>
            <person name="Dong Y."/>
            <person name="Chen Y."/>
            <person name="Ding Y."/>
            <person name="Zhao R."/>
            <person name="Feng M."/>
            <person name="Zhu Y."/>
            <person name="Feng Y."/>
            <person name="Jiang X."/>
            <person name="Zhu D."/>
            <person name="Xiang H."/>
            <person name="Feng X."/>
            <person name="Li S."/>
            <person name="Wang J."/>
            <person name="Zhang G."/>
            <person name="Kronforst M.R."/>
            <person name="Wang W."/>
        </authorList>
    </citation>
    <scope>NUCLEOTIDE SEQUENCE [LARGE SCALE GENOMIC DNA]</scope>
    <source>
        <strain evidence="2">Ya'a_city_454_Pm</strain>
        <tissue evidence="2">Whole body</tissue>
    </source>
</reference>
<evidence type="ECO:0000313" key="3">
    <source>
        <dbReference type="Proteomes" id="UP000053240"/>
    </source>
</evidence>
<dbReference type="AlphaFoldDB" id="A0A0N0PDL3"/>
<accession>A0A0N0PDL3</accession>
<feature type="compositionally biased region" description="Polar residues" evidence="1">
    <location>
        <begin position="45"/>
        <end position="56"/>
    </location>
</feature>
<name>A0A0N0PDL3_PAPMA</name>
<gene>
    <name evidence="2" type="ORF">RR48_01854</name>
</gene>
<dbReference type="InParanoid" id="A0A0N0PDL3"/>
<evidence type="ECO:0000256" key="1">
    <source>
        <dbReference type="SAM" id="MobiDB-lite"/>
    </source>
</evidence>
<dbReference type="EMBL" id="KQ460130">
    <property type="protein sequence ID" value="KPJ17520.1"/>
    <property type="molecule type" value="Genomic_DNA"/>
</dbReference>
<evidence type="ECO:0000313" key="2">
    <source>
        <dbReference type="EMBL" id="KPJ17520.1"/>
    </source>
</evidence>
<organism evidence="2 3">
    <name type="scientific">Papilio machaon</name>
    <name type="common">Old World swallowtail butterfly</name>
    <dbReference type="NCBI Taxonomy" id="76193"/>
    <lineage>
        <taxon>Eukaryota</taxon>
        <taxon>Metazoa</taxon>
        <taxon>Ecdysozoa</taxon>
        <taxon>Arthropoda</taxon>
        <taxon>Hexapoda</taxon>
        <taxon>Insecta</taxon>
        <taxon>Pterygota</taxon>
        <taxon>Neoptera</taxon>
        <taxon>Endopterygota</taxon>
        <taxon>Lepidoptera</taxon>
        <taxon>Glossata</taxon>
        <taxon>Ditrysia</taxon>
        <taxon>Papilionoidea</taxon>
        <taxon>Papilionidae</taxon>
        <taxon>Papilioninae</taxon>
        <taxon>Papilio</taxon>
    </lineage>
</organism>
<proteinExistence type="predicted"/>
<feature type="region of interest" description="Disordered" evidence="1">
    <location>
        <begin position="30"/>
        <end position="56"/>
    </location>
</feature>
<dbReference type="Proteomes" id="UP000053240">
    <property type="component" value="Unassembled WGS sequence"/>
</dbReference>
<feature type="region of interest" description="Disordered" evidence="1">
    <location>
        <begin position="172"/>
        <end position="213"/>
    </location>
</feature>
<protein>
    <submittedName>
        <fullName evidence="2">Uncharacterized protein</fullName>
    </submittedName>
</protein>
<sequence>MIRKSSADTTSLKLRAYGFRQTVLATLSRTGTSAGQKLRLPKPGTPSTPFSAADSFNNNTPLNIPDKRVQSSQLAGDCVREERGSCLRPATRITNQTDSPKRHCPTLTALPAKSEDLLSLLLGQQIRQNKMFEGIVQLSQNQEEKISKIETKLDHSSPDSAPEDLNVSFADSTHSENRQDEDDEEVESNATPPNIWAPIESNDADENKGAQISQEESLRIQIIDAQRKLLELQKENPQHQTTETNIDFSPLVVESQVKIVKADSELAKQGSTYICQRLGEDTWKNIRYADVQKQFQATPVNIPDKRVQSSQLAGDCVREERGSRLRPATRISIRSVQQFYLSEIKQ</sequence>